<evidence type="ECO:0000256" key="1">
    <source>
        <dbReference type="SAM" id="MobiDB-lite"/>
    </source>
</evidence>
<proteinExistence type="predicted"/>
<sequence>MEMGFYFPGWMPMGMYEEKFITNITLALVAAFAIAVVAQSTDGQDDIDPSSPAGTDDGQFSGPVPTQHPSTEL</sequence>
<accession>A0A9W8DP91</accession>
<reference evidence="2" key="1">
    <citation type="submission" date="2022-07" db="EMBL/GenBank/DDBJ databases">
        <title>Phylogenomic reconstructions and comparative analyses of Kickxellomycotina fungi.</title>
        <authorList>
            <person name="Reynolds N.K."/>
            <person name="Stajich J.E."/>
            <person name="Barry K."/>
            <person name="Grigoriev I.V."/>
            <person name="Crous P."/>
            <person name="Smith M.E."/>
        </authorList>
    </citation>
    <scope>NUCLEOTIDE SEQUENCE</scope>
    <source>
        <strain evidence="2">NBRC 100468</strain>
    </source>
</reference>
<comment type="caution">
    <text evidence="2">The sequence shown here is derived from an EMBL/GenBank/DDBJ whole genome shotgun (WGS) entry which is preliminary data.</text>
</comment>
<dbReference type="EMBL" id="JANBPU010000083">
    <property type="protein sequence ID" value="KAJ1917032.1"/>
    <property type="molecule type" value="Genomic_DNA"/>
</dbReference>
<protein>
    <submittedName>
        <fullName evidence="2">Uncharacterized protein</fullName>
    </submittedName>
</protein>
<dbReference type="Proteomes" id="UP001150538">
    <property type="component" value="Unassembled WGS sequence"/>
</dbReference>
<dbReference type="AlphaFoldDB" id="A0A9W8DP91"/>
<organism evidence="2 3">
    <name type="scientific">Mycoemilia scoparia</name>
    <dbReference type="NCBI Taxonomy" id="417184"/>
    <lineage>
        <taxon>Eukaryota</taxon>
        <taxon>Fungi</taxon>
        <taxon>Fungi incertae sedis</taxon>
        <taxon>Zoopagomycota</taxon>
        <taxon>Kickxellomycotina</taxon>
        <taxon>Kickxellomycetes</taxon>
        <taxon>Kickxellales</taxon>
        <taxon>Kickxellaceae</taxon>
        <taxon>Mycoemilia</taxon>
    </lineage>
</organism>
<name>A0A9W8DP91_9FUNG</name>
<feature type="region of interest" description="Disordered" evidence="1">
    <location>
        <begin position="41"/>
        <end position="73"/>
    </location>
</feature>
<gene>
    <name evidence="2" type="ORF">H4219_003441</name>
</gene>
<keyword evidence="3" id="KW-1185">Reference proteome</keyword>
<evidence type="ECO:0000313" key="3">
    <source>
        <dbReference type="Proteomes" id="UP001150538"/>
    </source>
</evidence>
<evidence type="ECO:0000313" key="2">
    <source>
        <dbReference type="EMBL" id="KAJ1917032.1"/>
    </source>
</evidence>